<keyword evidence="2" id="KW-1185">Reference proteome</keyword>
<reference evidence="1 2" key="1">
    <citation type="journal article" date="2023" name="Science">
        <title>Complex scaffold remodeling in plant triterpene biosynthesis.</title>
        <authorList>
            <person name="De La Pena R."/>
            <person name="Hodgson H."/>
            <person name="Liu J.C."/>
            <person name="Stephenson M.J."/>
            <person name="Martin A.C."/>
            <person name="Owen C."/>
            <person name="Harkess A."/>
            <person name="Leebens-Mack J."/>
            <person name="Jimenez L.E."/>
            <person name="Osbourn A."/>
            <person name="Sattely E.S."/>
        </authorList>
    </citation>
    <scope>NUCLEOTIDE SEQUENCE [LARGE SCALE GENOMIC DNA]</scope>
    <source>
        <strain evidence="2">cv. JPN11</strain>
        <tissue evidence="1">Leaf</tissue>
    </source>
</reference>
<sequence>MYHGSPSPSPTTTPLSSPTSSLSLTQTINGSHHFTIKGYSLSKGIGIGKHIASDNFTVGGYQWAIYFYPDGKNPEDNSNYVSVFIALASEGTDVRALFELTLVDQSGKGKHKVHSHFDRSLESGPYTLKYRGSMWGYKRFFRRAMLETSDFLKDDCLKINCTVGVVVSAIDCSRLHSIQVPESDIGDHFGMLLENEESSDITFNVAGEKFHAHKLVLAARSPVFESEFLHAMEEDNHEVVVTDMEPKVFKALLHFIYKDTLIEDGEYSASSSSCMPSVSDTLEAKLLAAAEKYALPRLRLMCESVLCKVITVNSVANILALADRHCAMDLKSVCLKFAAENLVAVMRSDGFQYLKENCPLLQSELLKTVAGFEDETSGWGKSRSVWAQFSDGDDTNDRSVRQQTYENGGERSGSMWVPLDGGEGGGSPREEG</sequence>
<evidence type="ECO:0000313" key="2">
    <source>
        <dbReference type="Proteomes" id="UP001164539"/>
    </source>
</evidence>
<protein>
    <submittedName>
        <fullName evidence="1">BTB/POZ and MATH domain-containing protein</fullName>
    </submittedName>
</protein>
<evidence type="ECO:0000313" key="1">
    <source>
        <dbReference type="EMBL" id="KAJ4721315.1"/>
    </source>
</evidence>
<organism evidence="1 2">
    <name type="scientific">Melia azedarach</name>
    <name type="common">Chinaberry tree</name>
    <dbReference type="NCBI Taxonomy" id="155640"/>
    <lineage>
        <taxon>Eukaryota</taxon>
        <taxon>Viridiplantae</taxon>
        <taxon>Streptophyta</taxon>
        <taxon>Embryophyta</taxon>
        <taxon>Tracheophyta</taxon>
        <taxon>Spermatophyta</taxon>
        <taxon>Magnoliopsida</taxon>
        <taxon>eudicotyledons</taxon>
        <taxon>Gunneridae</taxon>
        <taxon>Pentapetalae</taxon>
        <taxon>rosids</taxon>
        <taxon>malvids</taxon>
        <taxon>Sapindales</taxon>
        <taxon>Meliaceae</taxon>
        <taxon>Melia</taxon>
    </lineage>
</organism>
<dbReference type="EMBL" id="CM051397">
    <property type="protein sequence ID" value="KAJ4721315.1"/>
    <property type="molecule type" value="Genomic_DNA"/>
</dbReference>
<dbReference type="Proteomes" id="UP001164539">
    <property type="component" value="Chromosome 4"/>
</dbReference>
<accession>A0ACC1YC22</accession>
<gene>
    <name evidence="1" type="ORF">OWV82_009016</name>
</gene>
<proteinExistence type="predicted"/>
<comment type="caution">
    <text evidence="1">The sequence shown here is derived from an EMBL/GenBank/DDBJ whole genome shotgun (WGS) entry which is preliminary data.</text>
</comment>
<name>A0ACC1YC22_MELAZ</name>